<gene>
    <name evidence="2" type="ORF">Taro_037167</name>
</gene>
<organism evidence="2 3">
    <name type="scientific">Colocasia esculenta</name>
    <name type="common">Wild taro</name>
    <name type="synonym">Arum esculentum</name>
    <dbReference type="NCBI Taxonomy" id="4460"/>
    <lineage>
        <taxon>Eukaryota</taxon>
        <taxon>Viridiplantae</taxon>
        <taxon>Streptophyta</taxon>
        <taxon>Embryophyta</taxon>
        <taxon>Tracheophyta</taxon>
        <taxon>Spermatophyta</taxon>
        <taxon>Magnoliopsida</taxon>
        <taxon>Liliopsida</taxon>
        <taxon>Araceae</taxon>
        <taxon>Aroideae</taxon>
        <taxon>Colocasieae</taxon>
        <taxon>Colocasia</taxon>
    </lineage>
</organism>
<dbReference type="EMBL" id="NMUH01003203">
    <property type="protein sequence ID" value="MQM04370.1"/>
    <property type="molecule type" value="Genomic_DNA"/>
</dbReference>
<comment type="caution">
    <text evidence="2">The sequence shown here is derived from an EMBL/GenBank/DDBJ whole genome shotgun (WGS) entry which is preliminary data.</text>
</comment>
<feature type="region of interest" description="Disordered" evidence="1">
    <location>
        <begin position="137"/>
        <end position="158"/>
    </location>
</feature>
<protein>
    <submittedName>
        <fullName evidence="2">Uncharacterized protein</fullName>
    </submittedName>
</protein>
<dbReference type="Proteomes" id="UP000652761">
    <property type="component" value="Unassembled WGS sequence"/>
</dbReference>
<evidence type="ECO:0000313" key="3">
    <source>
        <dbReference type="Proteomes" id="UP000652761"/>
    </source>
</evidence>
<feature type="region of interest" description="Disordered" evidence="1">
    <location>
        <begin position="34"/>
        <end position="64"/>
    </location>
</feature>
<accession>A0A843WNW1</accession>
<proteinExistence type="predicted"/>
<name>A0A843WNW1_COLES</name>
<evidence type="ECO:0000256" key="1">
    <source>
        <dbReference type="SAM" id="MobiDB-lite"/>
    </source>
</evidence>
<dbReference type="AlphaFoldDB" id="A0A843WNW1"/>
<evidence type="ECO:0000313" key="2">
    <source>
        <dbReference type="EMBL" id="MQM04370.1"/>
    </source>
</evidence>
<reference evidence="2" key="1">
    <citation type="submission" date="2017-07" db="EMBL/GenBank/DDBJ databases">
        <title>Taro Niue Genome Assembly and Annotation.</title>
        <authorList>
            <person name="Atibalentja N."/>
            <person name="Keating K."/>
            <person name="Fields C.J."/>
        </authorList>
    </citation>
    <scope>NUCLEOTIDE SEQUENCE</scope>
    <source>
        <strain evidence="2">Niue_2</strain>
        <tissue evidence="2">Leaf</tissue>
    </source>
</reference>
<keyword evidence="3" id="KW-1185">Reference proteome</keyword>
<feature type="compositionally biased region" description="Basic and acidic residues" evidence="1">
    <location>
        <begin position="42"/>
        <end position="52"/>
    </location>
</feature>
<sequence>MSTLPPKKENTILMVKRTLALEAATEMAEKISGKSSEGCTAGERKRKYEVENASRPQQSTKKVERMVTEVKDVCHYCHLRGHKEENYWKKLGACLCCGSDQHRLSNYPLLPKELDFEEFTFFLLHCTYQTIGGELKEQPKRGQVSKAEKNSFLPTPQH</sequence>